<evidence type="ECO:0000259" key="3">
    <source>
        <dbReference type="PROSITE" id="PS50174"/>
    </source>
</evidence>
<dbReference type="AlphaFoldDB" id="A0AAW2HU38"/>
<proteinExistence type="predicted"/>
<sequence>MDFARKQLEKYGWAEGEGLGKNRDGISKPLRPKLKFDNAGLGHDISQEFTDDWWRKLYDEAASNVVTKKENDSVVLETKNETIEINKRKRKKSKREKGEMYEGFIKTAELNGLSEKNLNDSVDCDSVTKISNEELFKICGGRTIHKGARHGLKMSAKLARLQEHESSIMATLESSNISDEVETKTKTKKKKKSKK</sequence>
<feature type="compositionally biased region" description="Basic residues" evidence="2">
    <location>
        <begin position="186"/>
        <end position="195"/>
    </location>
</feature>
<dbReference type="GO" id="GO:0003676">
    <property type="term" value="F:nucleic acid binding"/>
    <property type="evidence" value="ECO:0007669"/>
    <property type="project" value="InterPro"/>
</dbReference>
<reference evidence="4" key="1">
    <citation type="journal article" date="2024" name="Gigascience">
        <title>Chromosome-level genome of the poultry shaft louse Menopon gallinae provides insight into the host-switching and adaptive evolution of parasitic lice.</title>
        <authorList>
            <person name="Xu Y."/>
            <person name="Ma L."/>
            <person name="Liu S."/>
            <person name="Liang Y."/>
            <person name="Liu Q."/>
            <person name="He Z."/>
            <person name="Tian L."/>
            <person name="Duan Y."/>
            <person name="Cai W."/>
            <person name="Li H."/>
            <person name="Song F."/>
        </authorList>
    </citation>
    <scope>NUCLEOTIDE SEQUENCE</scope>
    <source>
        <strain evidence="4">Cailab_2023a</strain>
    </source>
</reference>
<comment type="caution">
    <text evidence="4">The sequence shown here is derived from an EMBL/GenBank/DDBJ whole genome shotgun (WGS) entry which is preliminary data.</text>
</comment>
<dbReference type="PANTHER" id="PTHR23149:SF9">
    <property type="entry name" value="G PATCH DOMAIN-CONTAINING PROTEIN 4"/>
    <property type="match status" value="1"/>
</dbReference>
<dbReference type="EMBL" id="JARGDH010000003">
    <property type="protein sequence ID" value="KAL0273404.1"/>
    <property type="molecule type" value="Genomic_DNA"/>
</dbReference>
<dbReference type="InterPro" id="IPR000467">
    <property type="entry name" value="G_patch_dom"/>
</dbReference>
<dbReference type="InterPro" id="IPR050656">
    <property type="entry name" value="PINX1"/>
</dbReference>
<feature type="region of interest" description="Disordered" evidence="2">
    <location>
        <begin position="170"/>
        <end position="195"/>
    </location>
</feature>
<dbReference type="Pfam" id="PF01585">
    <property type="entry name" value="G-patch"/>
    <property type="match status" value="1"/>
</dbReference>
<dbReference type="GO" id="GO:0005730">
    <property type="term" value="C:nucleolus"/>
    <property type="evidence" value="ECO:0007669"/>
    <property type="project" value="TreeGrafter"/>
</dbReference>
<accession>A0AAW2HU38</accession>
<organism evidence="4">
    <name type="scientific">Menopon gallinae</name>
    <name type="common">poultry shaft louse</name>
    <dbReference type="NCBI Taxonomy" id="328185"/>
    <lineage>
        <taxon>Eukaryota</taxon>
        <taxon>Metazoa</taxon>
        <taxon>Ecdysozoa</taxon>
        <taxon>Arthropoda</taxon>
        <taxon>Hexapoda</taxon>
        <taxon>Insecta</taxon>
        <taxon>Pterygota</taxon>
        <taxon>Neoptera</taxon>
        <taxon>Paraneoptera</taxon>
        <taxon>Psocodea</taxon>
        <taxon>Troctomorpha</taxon>
        <taxon>Phthiraptera</taxon>
        <taxon>Amblycera</taxon>
        <taxon>Menoponidae</taxon>
        <taxon>Menopon</taxon>
    </lineage>
</organism>
<name>A0AAW2HU38_9NEOP</name>
<feature type="domain" description="G-patch" evidence="3">
    <location>
        <begin position="1"/>
        <end position="46"/>
    </location>
</feature>
<protein>
    <recommendedName>
        <fullName evidence="1">G patch domain-containing protein 4</fullName>
    </recommendedName>
</protein>
<dbReference type="SMART" id="SM00443">
    <property type="entry name" value="G_patch"/>
    <property type="match status" value="1"/>
</dbReference>
<evidence type="ECO:0000313" key="4">
    <source>
        <dbReference type="EMBL" id="KAL0273404.1"/>
    </source>
</evidence>
<evidence type="ECO:0000256" key="1">
    <source>
        <dbReference type="ARBA" id="ARBA00040365"/>
    </source>
</evidence>
<evidence type="ECO:0000256" key="2">
    <source>
        <dbReference type="SAM" id="MobiDB-lite"/>
    </source>
</evidence>
<dbReference type="PANTHER" id="PTHR23149">
    <property type="entry name" value="G PATCH DOMAIN CONTAINING PROTEIN"/>
    <property type="match status" value="1"/>
</dbReference>
<dbReference type="PROSITE" id="PS50174">
    <property type="entry name" value="G_PATCH"/>
    <property type="match status" value="1"/>
</dbReference>
<gene>
    <name evidence="4" type="ORF">PYX00_006073</name>
</gene>